<dbReference type="AlphaFoldDB" id="A0A7W2KXK3"/>
<dbReference type="Proteomes" id="UP000553948">
    <property type="component" value="Unassembled WGS sequence"/>
</dbReference>
<feature type="domain" description="Dermonecrotic toxin N-terminal" evidence="1">
    <location>
        <begin position="18"/>
        <end position="299"/>
    </location>
</feature>
<gene>
    <name evidence="2" type="ORF">H4C47_02485</name>
</gene>
<sequence length="915" mass="101523">MHNLPSHPLYNVRETLIGFPRPDQLGRTLLKQWLAKYAVPVSVDEIDVVTFHYQYVPLSAGQPALTAHAVLTQNYTLVEALLNNWQGEPAQGYLGFHAGDWAGIAPQGALTLVERLQPAGIEYNSTGYLIFNGLYRRTAPARYDASTRLPLRAEDLQAFIWAQDFNHAYKASLDLYWKRHLAHYQQALKITFIAAVNHQVSEGSLSERGRILAWQVAGLMPTCNAGERSNSQVAVLNVYGYSATSLLCLQDIGTGLTLLYIPGNSSPLHEFADASEMKHWFARQCRDPDRREALKHCFSPADWPDGLDFSGLETALAGLGLYPHPHRFAPSHVGFATSGVWEPDSVINYRTERYSPQIAGDLFLALAYRQQARAYADADSLITRNADVTKARLTSYLQAALTLLAPVALMLPELAPVFAIGGVLQFALGLDSVLHGKSLDEKVAGVQSQAYGLLNALPLVPAAVHRLPKLFSYRRPGFIPVQRLPRFASDAPLQPQAELSCAEAAFRPVEFVSPPPSAVPLPVARWVDADLQPRFSALFGQGEQRYFDSVCYELQTDSFIKVSDLHLDAPTRYRPSSDGECLVPLDPPQRDVTAAQRTATLRQLGIELQLPLDDACYASLQPAPLPRRISSVWVGTRAIDPPYLAALAHNARVLQGSDFHYELFLSSQLPERYEANLALLNAHAPGLRVSPLEKQPFFQDFKASPYYAQYQAAIDGNGGVATNFSSASDILRYRLLKHHGGFYMDADDRLLEPAVPGPSTPALTRAVLQTTPDGLLLASPVSNDELGMYMQYNTSFIGSHAGNPTLDAISDEIARRFEADPTFYDYRPDPLHEPASFHEYKRRLNQLTGPGVLNAVITQRLPWLAQLRETCNLWISPVRDRRLFINVESFVEHLDTFTPLGDVAEIGHVHSWRFT</sequence>
<dbReference type="InterPro" id="IPR007577">
    <property type="entry name" value="GlycoTrfase_DXD_sugar-bd_CS"/>
</dbReference>
<keyword evidence="2" id="KW-0328">Glycosyltransferase</keyword>
<protein>
    <submittedName>
        <fullName evidence="2">Mannosyltransferase</fullName>
    </submittedName>
</protein>
<name>A0A7W2KXK3_PSEPU</name>
<evidence type="ECO:0000259" key="1">
    <source>
        <dbReference type="Pfam" id="PF20178"/>
    </source>
</evidence>
<dbReference type="InterPro" id="IPR046673">
    <property type="entry name" value="ToxA_N"/>
</dbReference>
<dbReference type="SUPFAM" id="SSF53448">
    <property type="entry name" value="Nucleotide-diphospho-sugar transferases"/>
    <property type="match status" value="1"/>
</dbReference>
<dbReference type="RefSeq" id="WP_182387217.1">
    <property type="nucleotide sequence ID" value="NZ_CP060529.1"/>
</dbReference>
<reference evidence="2 3" key="1">
    <citation type="submission" date="2020-07" db="EMBL/GenBank/DDBJ databases">
        <title>Diversity of carbapenemase encoding genes among Pseudomonas putida group clinical isolates in a tertiary Brazilian hospital.</title>
        <authorList>
            <person name="Alberto-Lei F."/>
            <person name="Nodari C.S."/>
            <person name="Streling A.P."/>
            <person name="Paulino J.T."/>
            <person name="Bessa-Neto F.O."/>
            <person name="Cayo R."/>
            <person name="Gales A.C."/>
        </authorList>
    </citation>
    <scope>NUCLEOTIDE SEQUENCE [LARGE SCALE GENOMIC DNA]</scope>
    <source>
        <strain evidence="2 3">12464</strain>
    </source>
</reference>
<dbReference type="GO" id="GO:0016757">
    <property type="term" value="F:glycosyltransferase activity"/>
    <property type="evidence" value="ECO:0007669"/>
    <property type="project" value="UniProtKB-KW"/>
</dbReference>
<dbReference type="Pfam" id="PF04488">
    <property type="entry name" value="Gly_transf_sug"/>
    <property type="match status" value="1"/>
</dbReference>
<evidence type="ECO:0000313" key="2">
    <source>
        <dbReference type="EMBL" id="MBA6114600.1"/>
    </source>
</evidence>
<dbReference type="Gene3D" id="3.90.550.20">
    <property type="match status" value="1"/>
</dbReference>
<dbReference type="EMBL" id="JACGDG010000002">
    <property type="protein sequence ID" value="MBA6114600.1"/>
    <property type="molecule type" value="Genomic_DNA"/>
</dbReference>
<keyword evidence="2" id="KW-0808">Transferase</keyword>
<proteinExistence type="predicted"/>
<dbReference type="InterPro" id="IPR029044">
    <property type="entry name" value="Nucleotide-diphossugar_trans"/>
</dbReference>
<accession>A0A7W2KXK3</accession>
<comment type="caution">
    <text evidence="2">The sequence shown here is derived from an EMBL/GenBank/DDBJ whole genome shotgun (WGS) entry which is preliminary data.</text>
</comment>
<organism evidence="2 3">
    <name type="scientific">Pseudomonas putida</name>
    <name type="common">Arthrobacter siderocapsulatus</name>
    <dbReference type="NCBI Taxonomy" id="303"/>
    <lineage>
        <taxon>Bacteria</taxon>
        <taxon>Pseudomonadati</taxon>
        <taxon>Pseudomonadota</taxon>
        <taxon>Gammaproteobacteria</taxon>
        <taxon>Pseudomonadales</taxon>
        <taxon>Pseudomonadaceae</taxon>
        <taxon>Pseudomonas</taxon>
    </lineage>
</organism>
<dbReference type="Pfam" id="PF20178">
    <property type="entry name" value="ToxA_N"/>
    <property type="match status" value="1"/>
</dbReference>
<evidence type="ECO:0000313" key="3">
    <source>
        <dbReference type="Proteomes" id="UP000553948"/>
    </source>
</evidence>